<protein>
    <submittedName>
        <fullName evidence="2">Uncharacterized protein</fullName>
    </submittedName>
</protein>
<evidence type="ECO:0000256" key="1">
    <source>
        <dbReference type="SAM" id="MobiDB-lite"/>
    </source>
</evidence>
<keyword evidence="3" id="KW-1185">Reference proteome</keyword>
<feature type="region of interest" description="Disordered" evidence="1">
    <location>
        <begin position="47"/>
        <end position="87"/>
    </location>
</feature>
<sequence>MGPLITQFNRLKNVGLVEESSPDRGTTALDIEEDAVSPSIILEASRHPCKEPIGVNDGVEGRAETPSNQIENGGGDSEGTTNSTRLRQRAVVRLRRCERWFRAREKKNMEDGGSVRGCFLG</sequence>
<reference evidence="3" key="1">
    <citation type="journal article" date="2017" name="Nat. Commun.">
        <title>The asparagus genome sheds light on the origin and evolution of a young Y chromosome.</title>
        <authorList>
            <person name="Harkess A."/>
            <person name="Zhou J."/>
            <person name="Xu C."/>
            <person name="Bowers J.E."/>
            <person name="Van der Hulst R."/>
            <person name="Ayyampalayam S."/>
            <person name="Mercati F."/>
            <person name="Riccardi P."/>
            <person name="McKain M.R."/>
            <person name="Kakrana A."/>
            <person name="Tang H."/>
            <person name="Ray J."/>
            <person name="Groenendijk J."/>
            <person name="Arikit S."/>
            <person name="Mathioni S.M."/>
            <person name="Nakano M."/>
            <person name="Shan H."/>
            <person name="Telgmann-Rauber A."/>
            <person name="Kanno A."/>
            <person name="Yue Z."/>
            <person name="Chen H."/>
            <person name="Li W."/>
            <person name="Chen Y."/>
            <person name="Xu X."/>
            <person name="Zhang Y."/>
            <person name="Luo S."/>
            <person name="Chen H."/>
            <person name="Gao J."/>
            <person name="Mao Z."/>
            <person name="Pires J.C."/>
            <person name="Luo M."/>
            <person name="Kudrna D."/>
            <person name="Wing R.A."/>
            <person name="Meyers B.C."/>
            <person name="Yi K."/>
            <person name="Kong H."/>
            <person name="Lavrijsen P."/>
            <person name="Sunseri F."/>
            <person name="Falavigna A."/>
            <person name="Ye Y."/>
            <person name="Leebens-Mack J.H."/>
            <person name="Chen G."/>
        </authorList>
    </citation>
    <scope>NUCLEOTIDE SEQUENCE [LARGE SCALE GENOMIC DNA]</scope>
    <source>
        <strain evidence="3">cv. DH0086</strain>
    </source>
</reference>
<accession>A0A5P1F3B0</accession>
<dbReference type="Gramene" id="ONK72845">
    <property type="protein sequence ID" value="ONK72845"/>
    <property type="gene ID" value="A4U43_C04F23850"/>
</dbReference>
<name>A0A5P1F3B0_ASPOF</name>
<organism evidence="2 3">
    <name type="scientific">Asparagus officinalis</name>
    <name type="common">Garden asparagus</name>
    <dbReference type="NCBI Taxonomy" id="4686"/>
    <lineage>
        <taxon>Eukaryota</taxon>
        <taxon>Viridiplantae</taxon>
        <taxon>Streptophyta</taxon>
        <taxon>Embryophyta</taxon>
        <taxon>Tracheophyta</taxon>
        <taxon>Spermatophyta</taxon>
        <taxon>Magnoliopsida</taxon>
        <taxon>Liliopsida</taxon>
        <taxon>Asparagales</taxon>
        <taxon>Asparagaceae</taxon>
        <taxon>Asparagoideae</taxon>
        <taxon>Asparagus</taxon>
    </lineage>
</organism>
<dbReference type="Proteomes" id="UP000243459">
    <property type="component" value="Chromosome 4"/>
</dbReference>
<dbReference type="AlphaFoldDB" id="A0A5P1F3B0"/>
<proteinExistence type="predicted"/>
<evidence type="ECO:0000313" key="2">
    <source>
        <dbReference type="EMBL" id="ONK72845.1"/>
    </source>
</evidence>
<dbReference type="EMBL" id="CM007384">
    <property type="protein sequence ID" value="ONK72845.1"/>
    <property type="molecule type" value="Genomic_DNA"/>
</dbReference>
<evidence type="ECO:0000313" key="3">
    <source>
        <dbReference type="Proteomes" id="UP000243459"/>
    </source>
</evidence>
<gene>
    <name evidence="2" type="ORF">A4U43_C04F23850</name>
</gene>